<evidence type="ECO:0000313" key="17">
    <source>
        <dbReference type="EMBL" id="KJY00674.1"/>
    </source>
</evidence>
<dbReference type="CDD" id="cd10524">
    <property type="entry name" value="SET_Suv4-20-like"/>
    <property type="match status" value="1"/>
</dbReference>
<keyword evidence="8 17" id="KW-0808">Transferase</keyword>
<evidence type="ECO:0000256" key="4">
    <source>
        <dbReference type="ARBA" id="ARBA00014232"/>
    </source>
</evidence>
<dbReference type="EC" id="2.1.1.372" evidence="12"/>
<evidence type="ECO:0000256" key="5">
    <source>
        <dbReference type="ARBA" id="ARBA00015413"/>
    </source>
</evidence>
<dbReference type="SUPFAM" id="SSF82199">
    <property type="entry name" value="SET domain"/>
    <property type="match status" value="1"/>
</dbReference>
<feature type="compositionally biased region" description="Basic residues" evidence="15">
    <location>
        <begin position="335"/>
        <end position="345"/>
    </location>
</feature>
<comment type="caution">
    <text evidence="17">The sequence shown here is derived from an EMBL/GenBank/DDBJ whole genome shotgun (WGS) entry which is preliminary data.</text>
</comment>
<name>A0A0F4GTW7_9PEZI</name>
<evidence type="ECO:0000256" key="3">
    <source>
        <dbReference type="ARBA" id="ARBA00004286"/>
    </source>
</evidence>
<proteinExistence type="predicted"/>
<keyword evidence="18" id="KW-1185">Reference proteome</keyword>
<protein>
    <recommendedName>
        <fullName evidence="5">Histone-lysine N-methyltransferase SET9</fullName>
        <ecNumber evidence="12">2.1.1.372</ecNumber>
    </recommendedName>
    <alternativeName>
        <fullName evidence="4">Histone-lysine N-methyltransferase set9</fullName>
    </alternativeName>
    <alternativeName>
        <fullName evidence="13">SET domain protein 9</fullName>
    </alternativeName>
</protein>
<evidence type="ECO:0000256" key="9">
    <source>
        <dbReference type="ARBA" id="ARBA00022691"/>
    </source>
</evidence>
<dbReference type="PANTHER" id="PTHR12977">
    <property type="entry name" value="SUPPRESSOR OF VARIEGATION 4-20-RELATED"/>
    <property type="match status" value="1"/>
</dbReference>
<feature type="region of interest" description="Disordered" evidence="15">
    <location>
        <begin position="370"/>
        <end position="540"/>
    </location>
</feature>
<evidence type="ECO:0000259" key="16">
    <source>
        <dbReference type="PROSITE" id="PS50280"/>
    </source>
</evidence>
<evidence type="ECO:0000256" key="15">
    <source>
        <dbReference type="SAM" id="MobiDB-lite"/>
    </source>
</evidence>
<dbReference type="InterPro" id="IPR025783">
    <property type="entry name" value="Set9_fungi"/>
</dbReference>
<dbReference type="SMART" id="SM00317">
    <property type="entry name" value="SET"/>
    <property type="match status" value="1"/>
</dbReference>
<dbReference type="Proteomes" id="UP000033647">
    <property type="component" value="Unassembled WGS sequence"/>
</dbReference>
<evidence type="ECO:0000256" key="2">
    <source>
        <dbReference type="ARBA" id="ARBA00004123"/>
    </source>
</evidence>
<evidence type="ECO:0000256" key="11">
    <source>
        <dbReference type="ARBA" id="ARBA00023242"/>
    </source>
</evidence>
<keyword evidence="6" id="KW-0158">Chromosome</keyword>
<dbReference type="AlphaFoldDB" id="A0A0F4GTW7"/>
<evidence type="ECO:0000256" key="13">
    <source>
        <dbReference type="ARBA" id="ARBA00030653"/>
    </source>
</evidence>
<feature type="region of interest" description="Disordered" evidence="15">
    <location>
        <begin position="729"/>
        <end position="780"/>
    </location>
</feature>
<evidence type="ECO:0000256" key="12">
    <source>
        <dbReference type="ARBA" id="ARBA00024057"/>
    </source>
</evidence>
<evidence type="ECO:0000256" key="14">
    <source>
        <dbReference type="ARBA" id="ARBA00048081"/>
    </source>
</evidence>
<comment type="function">
    <text evidence="1">Histone methyltransferase that trimethylates 'Lys-20' of histone H4 to form H4K20me3.</text>
</comment>
<dbReference type="PANTHER" id="PTHR12977:SF4">
    <property type="entry name" value="HISTONE-LYSINE N-METHYLTRANSFERASE KMT5B"/>
    <property type="match status" value="1"/>
</dbReference>
<evidence type="ECO:0000256" key="8">
    <source>
        <dbReference type="ARBA" id="ARBA00022679"/>
    </source>
</evidence>
<feature type="compositionally biased region" description="Acidic residues" evidence="15">
    <location>
        <begin position="269"/>
        <end position="280"/>
    </location>
</feature>
<feature type="region of interest" description="Disordered" evidence="15">
    <location>
        <begin position="257"/>
        <end position="348"/>
    </location>
</feature>
<dbReference type="OrthoDB" id="6627536at2759"/>
<evidence type="ECO:0000256" key="1">
    <source>
        <dbReference type="ARBA" id="ARBA00001984"/>
    </source>
</evidence>
<evidence type="ECO:0000256" key="10">
    <source>
        <dbReference type="ARBA" id="ARBA00022853"/>
    </source>
</evidence>
<accession>A0A0F4GTW7</accession>
<keyword evidence="9" id="KW-0949">S-adenosyl-L-methionine</keyword>
<feature type="compositionally biased region" description="Basic and acidic residues" evidence="15">
    <location>
        <begin position="739"/>
        <end position="758"/>
    </location>
</feature>
<dbReference type="InterPro" id="IPR041938">
    <property type="entry name" value="Hist-Lys_N-MTase_N"/>
</dbReference>
<feature type="compositionally biased region" description="Polar residues" evidence="15">
    <location>
        <begin position="461"/>
        <end position="479"/>
    </location>
</feature>
<feature type="compositionally biased region" description="Basic and acidic residues" evidence="15">
    <location>
        <begin position="319"/>
        <end position="330"/>
    </location>
</feature>
<evidence type="ECO:0000256" key="6">
    <source>
        <dbReference type="ARBA" id="ARBA00022454"/>
    </source>
</evidence>
<dbReference type="PROSITE" id="PS50280">
    <property type="entry name" value="SET"/>
    <property type="match status" value="1"/>
</dbReference>
<evidence type="ECO:0000256" key="7">
    <source>
        <dbReference type="ARBA" id="ARBA00022603"/>
    </source>
</evidence>
<organism evidence="17 18">
    <name type="scientific">Zymoseptoria brevis</name>
    <dbReference type="NCBI Taxonomy" id="1047168"/>
    <lineage>
        <taxon>Eukaryota</taxon>
        <taxon>Fungi</taxon>
        <taxon>Dikarya</taxon>
        <taxon>Ascomycota</taxon>
        <taxon>Pezizomycotina</taxon>
        <taxon>Dothideomycetes</taxon>
        <taxon>Dothideomycetidae</taxon>
        <taxon>Mycosphaerellales</taxon>
        <taxon>Mycosphaerellaceae</taxon>
        <taxon>Zymoseptoria</taxon>
    </lineage>
</organism>
<dbReference type="STRING" id="1047168.A0A0F4GTW7"/>
<feature type="compositionally biased region" description="Basic and acidic residues" evidence="15">
    <location>
        <begin position="372"/>
        <end position="402"/>
    </location>
</feature>
<gene>
    <name evidence="17" type="ORF">TI39_contig319g00020</name>
</gene>
<keyword evidence="7 17" id="KW-0489">Methyltransferase</keyword>
<keyword evidence="10" id="KW-0156">Chromatin regulator</keyword>
<dbReference type="GO" id="GO:0005694">
    <property type="term" value="C:chromosome"/>
    <property type="evidence" value="ECO:0007669"/>
    <property type="project" value="UniProtKB-SubCell"/>
</dbReference>
<keyword evidence="11" id="KW-0539">Nucleus</keyword>
<reference evidence="17 18" key="1">
    <citation type="submission" date="2015-03" db="EMBL/GenBank/DDBJ databases">
        <title>RNA-seq based gene annotation and comparative genomics of four Zymoseptoria species reveal species-specific pathogenicity related genes and transposable element activity.</title>
        <authorList>
            <person name="Grandaubert J."/>
            <person name="Bhattacharyya A."/>
            <person name="Stukenbrock E.H."/>
        </authorList>
    </citation>
    <scope>NUCLEOTIDE SEQUENCE [LARGE SCALE GENOMIC DNA]</scope>
    <source>
        <strain evidence="17 18">Zb18110</strain>
    </source>
</reference>
<dbReference type="PROSITE" id="PS51567">
    <property type="entry name" value="SAM_MT43_SUVAR420_1"/>
    <property type="match status" value="1"/>
</dbReference>
<feature type="region of interest" description="Disordered" evidence="15">
    <location>
        <begin position="590"/>
        <end position="648"/>
    </location>
</feature>
<feature type="compositionally biased region" description="Basic residues" evidence="15">
    <location>
        <begin position="769"/>
        <end position="780"/>
    </location>
</feature>
<dbReference type="GO" id="GO:0140943">
    <property type="term" value="F:histone H4K20 trimethyltransferase activity"/>
    <property type="evidence" value="ECO:0007669"/>
    <property type="project" value="UniProtKB-EC"/>
</dbReference>
<dbReference type="GO" id="GO:0032259">
    <property type="term" value="P:methylation"/>
    <property type="evidence" value="ECO:0007669"/>
    <property type="project" value="UniProtKB-KW"/>
</dbReference>
<dbReference type="InterPro" id="IPR039977">
    <property type="entry name" value="Suv4-20/Set9"/>
</dbReference>
<dbReference type="InterPro" id="IPR046341">
    <property type="entry name" value="SET_dom_sf"/>
</dbReference>
<feature type="domain" description="SET" evidence="16">
    <location>
        <begin position="120"/>
        <end position="233"/>
    </location>
</feature>
<dbReference type="Gene3D" id="1.10.10.1700">
    <property type="entry name" value="Histone-lysine N-methyltransferase"/>
    <property type="match status" value="1"/>
</dbReference>
<feature type="compositionally biased region" description="Basic and acidic residues" evidence="15">
    <location>
        <begin position="637"/>
        <end position="646"/>
    </location>
</feature>
<dbReference type="Gene3D" id="2.170.270.10">
    <property type="entry name" value="SET domain"/>
    <property type="match status" value="1"/>
</dbReference>
<dbReference type="EMBL" id="LAFY01000311">
    <property type="protein sequence ID" value="KJY00674.1"/>
    <property type="molecule type" value="Genomic_DNA"/>
</dbReference>
<sequence>MPAPAADLAEALKKKGGLTLTQLADYDDILTDALVDRVYFWSTIRKLRANYHPCRGVLEEDVCKTIQQHVIINKDPNTAQAKLLQLTGIAKYLKSLKSTDEKEHFQRHLKKYVNMYLPDCPFEVGTTTRYTITTAEAAIIARKPIRKGESIKYLIGIQVEMTVEEEKDLSSRNDFSVVMSSRRKRPSLFLGPARFANHDCDSNAKLTTTGPHGLHIVACKAIALGEEITVTYGEDYFGDDNCECLCGTCERLQRNGWDPKGPILRHNDDDDSSEEEEEDEKVSPGRRKAGPSAAGKRKREEDDNDNASRKASRMGQATLEEREAEMERNRQGLIRGKRAKKGKKVAARDDFASDDNEMTLDRVLRLLGMVADRQDRERRGESSEDRRASAPVRRLDLSEHDNAPPSRGLEGWKVVKGNSGLARGPLNDNATGKGRAHEESDEMERTSTSSKSKLPAINKQPHLTSLRNVINANETSSDPYSVPVSPAPDEGGSTKRGRGRPRKFPALDDEDISSPSSSGATDASSYTSTASSATSVETFSAGTIAQNICDMYTAEPEMDCDSPQVQITVTATAEPTSTRTTRSTTIAQVKAEATELLSPEKPQIRRKSPRSNPNSTDPVLSIEKSTTDDASSETTVEGERRGEPRTPGDYTLCKALLTTTYHRWVECRNCDEHFVQAEAFLTRIACPRCERHSKLYGYYWPKTDKDGRNDREERVLDHRTIHRFIDPEEERSERKGRKTLVEVLKEREESEKARRSSEEMEAEGMVKGRGGRMRRSRRTM</sequence>
<dbReference type="GO" id="GO:0005634">
    <property type="term" value="C:nucleus"/>
    <property type="evidence" value="ECO:0007669"/>
    <property type="project" value="UniProtKB-SubCell"/>
</dbReference>
<dbReference type="InterPro" id="IPR001214">
    <property type="entry name" value="SET_dom"/>
</dbReference>
<evidence type="ECO:0000313" key="18">
    <source>
        <dbReference type="Proteomes" id="UP000033647"/>
    </source>
</evidence>
<comment type="catalytic activity">
    <reaction evidence="14">
        <text>L-lysyl(20)-[histone H4] + 3 S-adenosyl-L-methionine = N(6),N(6),N(6)-trimethyl-L-lysyl(20)-[histone H4] + 3 S-adenosyl-L-homocysteine + 3 H(+)</text>
        <dbReference type="Rhea" id="RHEA:64456"/>
        <dbReference type="Rhea" id="RHEA-COMP:15554"/>
        <dbReference type="Rhea" id="RHEA-COMP:15998"/>
        <dbReference type="ChEBI" id="CHEBI:15378"/>
        <dbReference type="ChEBI" id="CHEBI:29969"/>
        <dbReference type="ChEBI" id="CHEBI:57856"/>
        <dbReference type="ChEBI" id="CHEBI:59789"/>
        <dbReference type="ChEBI" id="CHEBI:61961"/>
        <dbReference type="EC" id="2.1.1.372"/>
    </reaction>
</comment>
<feature type="compositionally biased region" description="Low complexity" evidence="15">
    <location>
        <begin position="513"/>
        <end position="540"/>
    </location>
</feature>
<comment type="subcellular location">
    <subcellularLocation>
        <location evidence="3">Chromosome</location>
    </subcellularLocation>
    <subcellularLocation>
        <location evidence="2">Nucleus</location>
    </subcellularLocation>
</comment>
<dbReference type="Pfam" id="PF00856">
    <property type="entry name" value="SET"/>
    <property type="match status" value="1"/>
</dbReference>